<dbReference type="EMBL" id="CAJOBR010059794">
    <property type="protein sequence ID" value="CAF5069847.1"/>
    <property type="molecule type" value="Genomic_DNA"/>
</dbReference>
<sequence>MFEWMKHTDSTLNARLKDDVYADDVPGEAEKLIIESNQYEAFLRSIDDKVHVLRNTGKTEAAK</sequence>
<feature type="non-terminal residue" evidence="2">
    <location>
        <position position="1"/>
    </location>
</feature>
<reference evidence="2" key="1">
    <citation type="submission" date="2021-02" db="EMBL/GenBank/DDBJ databases">
        <authorList>
            <person name="Nowell W R."/>
        </authorList>
    </citation>
    <scope>NUCLEOTIDE SEQUENCE</scope>
</reference>
<evidence type="ECO:0000313" key="3">
    <source>
        <dbReference type="Proteomes" id="UP000663848"/>
    </source>
</evidence>
<dbReference type="EMBL" id="CAJOBR010059875">
    <property type="protein sequence ID" value="CAF5070026.1"/>
    <property type="molecule type" value="Genomic_DNA"/>
</dbReference>
<organism evidence="2 3">
    <name type="scientific">Rotaria socialis</name>
    <dbReference type="NCBI Taxonomy" id="392032"/>
    <lineage>
        <taxon>Eukaryota</taxon>
        <taxon>Metazoa</taxon>
        <taxon>Spiralia</taxon>
        <taxon>Gnathifera</taxon>
        <taxon>Rotifera</taxon>
        <taxon>Eurotatoria</taxon>
        <taxon>Bdelloidea</taxon>
        <taxon>Philodinida</taxon>
        <taxon>Philodinidae</taxon>
        <taxon>Rotaria</taxon>
    </lineage>
</organism>
<gene>
    <name evidence="1" type="ORF">QYT958_LOCUS43171</name>
    <name evidence="2" type="ORF">QYT958_LOCUS43181</name>
</gene>
<comment type="caution">
    <text evidence="2">The sequence shown here is derived from an EMBL/GenBank/DDBJ whole genome shotgun (WGS) entry which is preliminary data.</text>
</comment>
<evidence type="ECO:0000313" key="2">
    <source>
        <dbReference type="EMBL" id="CAF5070026.1"/>
    </source>
</evidence>
<proteinExistence type="predicted"/>
<evidence type="ECO:0000313" key="1">
    <source>
        <dbReference type="EMBL" id="CAF5069847.1"/>
    </source>
</evidence>
<dbReference type="AlphaFoldDB" id="A0A822DGE4"/>
<name>A0A822DGE4_9BILA</name>
<accession>A0A822DGE4</accession>
<dbReference type="Proteomes" id="UP000663848">
    <property type="component" value="Unassembled WGS sequence"/>
</dbReference>
<protein>
    <submittedName>
        <fullName evidence="2">Uncharacterized protein</fullName>
    </submittedName>
</protein>